<comment type="similarity">
    <text evidence="7">Belongs to the gamma-glutamyl phosphate reductase family.</text>
</comment>
<keyword evidence="7" id="KW-0963">Cytoplasm</keyword>
<dbReference type="InterPro" id="IPR012134">
    <property type="entry name" value="Glu-5-SA_DH"/>
</dbReference>
<dbReference type="NCBIfam" id="NF001221">
    <property type="entry name" value="PRK00197.1"/>
    <property type="match status" value="1"/>
</dbReference>
<gene>
    <name evidence="7 10" type="primary">proA</name>
    <name evidence="10" type="ORF">MFUM_1036</name>
</gene>
<dbReference type="InterPro" id="IPR015590">
    <property type="entry name" value="Aldehyde_DH_dom"/>
</dbReference>
<evidence type="ECO:0000256" key="3">
    <source>
        <dbReference type="ARBA" id="ARBA00022650"/>
    </source>
</evidence>
<feature type="coiled-coil region" evidence="8">
    <location>
        <begin position="1"/>
        <end position="28"/>
    </location>
</feature>
<sequence length="420" mass="46464">MKELSEQIQGLCRRAKEASRLLSELSTEKINQALIAIGEELQTRKTVILSANDRDIDSAKIMGLSEAIIDRLFLGEKRFTALLKSLEDIVLLPCPIGETIEQWKRPNGILIKKVRVPIGVIGIIYESRPNVTVDSAALCLKSGNVAILRGGTEAFNTNKELVTAIREGLRKTNIAEDAVILIPTTDRQSIPILCAQRDFIDLLIPRGGKGLIETVMNNAKVPVIKHYQGICHVYIHSEASFEKALDIVLNAKCQRPAVCNAMETLLVDEKIASDFLPLIVSELQNRGVEIRGDEKCLHIMGDRISTATEEDWSTEYLDLILSIKIVSNLDEAINHIHQYGSNHSDAIVTEDPAAAEAFLHKIDSAAVYWNASTRFTDGFEFGFGAEIGISTDKIHARGPMGLKELTSYKYLIYGNGQVRN</sequence>
<dbReference type="RefSeq" id="WP_009059017.1">
    <property type="nucleotide sequence ID" value="NZ_JAHXRZ010000002.1"/>
</dbReference>
<dbReference type="PANTHER" id="PTHR11063:SF8">
    <property type="entry name" value="DELTA-1-PYRROLINE-5-CARBOXYLATE SYNTHASE"/>
    <property type="match status" value="1"/>
</dbReference>
<dbReference type="GO" id="GO:0004350">
    <property type="term" value="F:glutamate-5-semialdehyde dehydrogenase activity"/>
    <property type="evidence" value="ECO:0007669"/>
    <property type="project" value="UniProtKB-EC"/>
</dbReference>
<evidence type="ECO:0000313" key="10">
    <source>
        <dbReference type="EMBL" id="CAI9085407.1"/>
    </source>
</evidence>
<dbReference type="PROSITE" id="PS01223">
    <property type="entry name" value="PROA"/>
    <property type="match status" value="1"/>
</dbReference>
<evidence type="ECO:0000256" key="6">
    <source>
        <dbReference type="ARBA" id="ARBA00049024"/>
    </source>
</evidence>
<dbReference type="NCBIfam" id="TIGR00407">
    <property type="entry name" value="proA"/>
    <property type="match status" value="1"/>
</dbReference>
<dbReference type="InterPro" id="IPR000965">
    <property type="entry name" value="GPR_dom"/>
</dbReference>
<dbReference type="InterPro" id="IPR016161">
    <property type="entry name" value="Ald_DH/histidinol_DH"/>
</dbReference>
<comment type="subcellular location">
    <subcellularLocation>
        <location evidence="7">Cytoplasm</location>
    </subcellularLocation>
</comment>
<keyword evidence="2 7" id="KW-0028">Amino-acid biosynthesis</keyword>
<dbReference type="CDD" id="cd07079">
    <property type="entry name" value="ALDH_F18-19_ProA-GPR"/>
    <property type="match status" value="1"/>
</dbReference>
<dbReference type="Gene3D" id="3.40.605.10">
    <property type="entry name" value="Aldehyde Dehydrogenase, Chain A, domain 1"/>
    <property type="match status" value="1"/>
</dbReference>
<dbReference type="SUPFAM" id="SSF53720">
    <property type="entry name" value="ALDH-like"/>
    <property type="match status" value="1"/>
</dbReference>
<dbReference type="Pfam" id="PF00171">
    <property type="entry name" value="Aldedh"/>
    <property type="match status" value="1"/>
</dbReference>
<keyword evidence="11" id="KW-1185">Reference proteome</keyword>
<evidence type="ECO:0000256" key="7">
    <source>
        <dbReference type="HAMAP-Rule" id="MF_00412"/>
    </source>
</evidence>
<accession>A0ABM9ICK2</accession>
<evidence type="ECO:0000256" key="4">
    <source>
        <dbReference type="ARBA" id="ARBA00022857"/>
    </source>
</evidence>
<organism evidence="10 11">
    <name type="scientific">Candidatus Methylacidiphilum fumarolicum</name>
    <dbReference type="NCBI Taxonomy" id="591154"/>
    <lineage>
        <taxon>Bacteria</taxon>
        <taxon>Pseudomonadati</taxon>
        <taxon>Verrucomicrobiota</taxon>
        <taxon>Methylacidiphilae</taxon>
        <taxon>Methylacidiphilales</taxon>
        <taxon>Methylacidiphilaceae</taxon>
        <taxon>Methylacidiphilum (ex Ratnadevi et al. 2023)</taxon>
    </lineage>
</organism>
<dbReference type="PIRSF" id="PIRSF000151">
    <property type="entry name" value="GPR"/>
    <property type="match status" value="1"/>
</dbReference>
<protein>
    <recommendedName>
        <fullName evidence="7">Gamma-glutamyl phosphate reductase</fullName>
        <shortName evidence="7">GPR</shortName>
        <ecNumber evidence="7">1.2.1.41</ecNumber>
    </recommendedName>
    <alternativeName>
        <fullName evidence="7">Glutamate-5-semialdehyde dehydrogenase</fullName>
    </alternativeName>
    <alternativeName>
        <fullName evidence="7">Glutamyl-gamma-semialdehyde dehydrogenase</fullName>
        <shortName evidence="7">GSA dehydrogenase</shortName>
    </alternativeName>
</protein>
<dbReference type="EC" id="1.2.1.41" evidence="7"/>
<evidence type="ECO:0000256" key="1">
    <source>
        <dbReference type="ARBA" id="ARBA00004985"/>
    </source>
</evidence>
<comment type="function">
    <text evidence="7">Catalyzes the NADPH-dependent reduction of L-glutamate 5-phosphate into L-glutamate 5-semialdehyde and phosphate. The product spontaneously undergoes cyclization to form 1-pyrroline-5-carboxylate.</text>
</comment>
<dbReference type="InterPro" id="IPR016162">
    <property type="entry name" value="Ald_DH_N"/>
</dbReference>
<evidence type="ECO:0000256" key="5">
    <source>
        <dbReference type="ARBA" id="ARBA00023002"/>
    </source>
</evidence>
<proteinExistence type="inferred from homology"/>
<comment type="catalytic activity">
    <reaction evidence="6 7">
        <text>L-glutamate 5-semialdehyde + phosphate + NADP(+) = L-glutamyl 5-phosphate + NADPH + H(+)</text>
        <dbReference type="Rhea" id="RHEA:19541"/>
        <dbReference type="ChEBI" id="CHEBI:15378"/>
        <dbReference type="ChEBI" id="CHEBI:43474"/>
        <dbReference type="ChEBI" id="CHEBI:57783"/>
        <dbReference type="ChEBI" id="CHEBI:58066"/>
        <dbReference type="ChEBI" id="CHEBI:58274"/>
        <dbReference type="ChEBI" id="CHEBI:58349"/>
        <dbReference type="EC" id="1.2.1.41"/>
    </reaction>
</comment>
<dbReference type="PANTHER" id="PTHR11063">
    <property type="entry name" value="GLUTAMATE SEMIALDEHYDE DEHYDROGENASE"/>
    <property type="match status" value="1"/>
</dbReference>
<name>A0ABM9ICK2_9BACT</name>
<comment type="pathway">
    <text evidence="1 7">Amino-acid biosynthesis; L-proline biosynthesis; L-glutamate 5-semialdehyde from L-glutamate: step 2/2.</text>
</comment>
<keyword evidence="4 7" id="KW-0521">NADP</keyword>
<dbReference type="InterPro" id="IPR016163">
    <property type="entry name" value="Ald_DH_C"/>
</dbReference>
<dbReference type="Gene3D" id="3.40.309.10">
    <property type="entry name" value="Aldehyde Dehydrogenase, Chain A, domain 2"/>
    <property type="match status" value="1"/>
</dbReference>
<evidence type="ECO:0000256" key="2">
    <source>
        <dbReference type="ARBA" id="ARBA00022605"/>
    </source>
</evidence>
<dbReference type="EMBL" id="OX458932">
    <property type="protein sequence ID" value="CAI9085407.1"/>
    <property type="molecule type" value="Genomic_DNA"/>
</dbReference>
<dbReference type="Proteomes" id="UP001161497">
    <property type="component" value="Chromosome"/>
</dbReference>
<keyword evidence="5 7" id="KW-0560">Oxidoreductase</keyword>
<evidence type="ECO:0000259" key="9">
    <source>
        <dbReference type="Pfam" id="PF00171"/>
    </source>
</evidence>
<dbReference type="InterPro" id="IPR020593">
    <property type="entry name" value="G-glutamylP_reductase_CS"/>
</dbReference>
<evidence type="ECO:0000256" key="8">
    <source>
        <dbReference type="SAM" id="Coils"/>
    </source>
</evidence>
<reference evidence="10" key="1">
    <citation type="submission" date="2023-03" db="EMBL/GenBank/DDBJ databases">
        <authorList>
            <person name="Cremers G."/>
            <person name="Picone N."/>
        </authorList>
    </citation>
    <scope>NUCLEOTIDE SEQUENCE</scope>
    <source>
        <strain evidence="10">Sample_alias</strain>
    </source>
</reference>
<keyword evidence="8" id="KW-0175">Coiled coil</keyword>
<dbReference type="HAMAP" id="MF_00412">
    <property type="entry name" value="ProA"/>
    <property type="match status" value="1"/>
</dbReference>
<feature type="domain" description="Aldehyde dehydrogenase" evidence="9">
    <location>
        <begin position="6"/>
        <end position="287"/>
    </location>
</feature>
<keyword evidence="3 7" id="KW-0641">Proline biosynthesis</keyword>
<evidence type="ECO:0000313" key="11">
    <source>
        <dbReference type="Proteomes" id="UP001161497"/>
    </source>
</evidence>